<evidence type="ECO:0000256" key="6">
    <source>
        <dbReference type="SAM" id="Phobius"/>
    </source>
</evidence>
<feature type="transmembrane region" description="Helical" evidence="6">
    <location>
        <begin position="96"/>
        <end position="119"/>
    </location>
</feature>
<dbReference type="PANTHER" id="PTHR43461">
    <property type="entry name" value="TRANSMEMBRANE PROTEIN 256"/>
    <property type="match status" value="1"/>
</dbReference>
<evidence type="ECO:0000313" key="8">
    <source>
        <dbReference type="EMBL" id="MEI4463184.1"/>
    </source>
</evidence>
<feature type="transmembrane region" description="Helical" evidence="6">
    <location>
        <begin position="67"/>
        <end position="90"/>
    </location>
</feature>
<evidence type="ECO:0000256" key="2">
    <source>
        <dbReference type="ARBA" id="ARBA00009694"/>
    </source>
</evidence>
<comment type="similarity">
    <text evidence="2">Belongs to the UPF0382 family.</text>
</comment>
<gene>
    <name evidence="7" type="ORF">AS033_10390</name>
    <name evidence="8" type="ORF">SZL87_12150</name>
</gene>
<protein>
    <submittedName>
        <fullName evidence="8">DUF423 domain-containing protein</fullName>
    </submittedName>
</protein>
<evidence type="ECO:0000256" key="1">
    <source>
        <dbReference type="ARBA" id="ARBA00004141"/>
    </source>
</evidence>
<dbReference type="EMBL" id="LNQL01000003">
    <property type="protein sequence ID" value="KSU48730.1"/>
    <property type="molecule type" value="Genomic_DNA"/>
</dbReference>
<dbReference type="InterPro" id="IPR006696">
    <property type="entry name" value="DUF423"/>
</dbReference>
<reference evidence="7 9" key="1">
    <citation type="journal article" date="2015" name="Int. J. Syst. Evol. Microbiol.">
        <title>Exiguobacterium enclense sp. nov., isolated from sediment.</title>
        <authorList>
            <person name="Dastager S.G."/>
            <person name="Mawlankar R."/>
            <person name="Sonalkar V.V."/>
            <person name="Thorat M.N."/>
            <person name="Mual P."/>
            <person name="Verma A."/>
            <person name="Krishnamurthi S."/>
            <person name="Tang S.K."/>
            <person name="Li W.J."/>
        </authorList>
    </citation>
    <scope>NUCLEOTIDE SEQUENCE [LARGE SCALE GENOMIC DNA]</scope>
    <source>
        <strain evidence="7 9">NIO-1109</strain>
    </source>
</reference>
<dbReference type="Proteomes" id="UP000053797">
    <property type="component" value="Unassembled WGS sequence"/>
</dbReference>
<keyword evidence="4 6" id="KW-1133">Transmembrane helix</keyword>
<comment type="subcellular location">
    <subcellularLocation>
        <location evidence="1">Membrane</location>
        <topology evidence="1">Multi-pass membrane protein</topology>
    </subcellularLocation>
</comment>
<evidence type="ECO:0000256" key="5">
    <source>
        <dbReference type="ARBA" id="ARBA00023136"/>
    </source>
</evidence>
<dbReference type="EMBL" id="JBAWKY010000003">
    <property type="protein sequence ID" value="MEI4463184.1"/>
    <property type="molecule type" value="Genomic_DNA"/>
</dbReference>
<feature type="transmembrane region" description="Helical" evidence="6">
    <location>
        <begin position="41"/>
        <end position="60"/>
    </location>
</feature>
<comment type="caution">
    <text evidence="7">The sequence shown here is derived from an EMBL/GenBank/DDBJ whole genome shotgun (WGS) entry which is preliminary data.</text>
</comment>
<evidence type="ECO:0000256" key="3">
    <source>
        <dbReference type="ARBA" id="ARBA00022692"/>
    </source>
</evidence>
<keyword evidence="3 6" id="KW-0812">Transmembrane</keyword>
<keyword evidence="5 6" id="KW-0472">Membrane</keyword>
<organism evidence="7 9">
    <name type="scientific">Exiguobacterium indicum</name>
    <dbReference type="NCBI Taxonomy" id="296995"/>
    <lineage>
        <taxon>Bacteria</taxon>
        <taxon>Bacillati</taxon>
        <taxon>Bacillota</taxon>
        <taxon>Bacilli</taxon>
        <taxon>Bacillales</taxon>
        <taxon>Bacillales Family XII. Incertae Sedis</taxon>
        <taxon>Exiguobacterium</taxon>
    </lineage>
</organism>
<dbReference type="AlphaFoldDB" id="A0A0V8GF07"/>
<dbReference type="GeneID" id="90837716"/>
<name>A0A0V8GF07_9BACL</name>
<dbReference type="RefSeq" id="WP_023466753.1">
    <property type="nucleotide sequence ID" value="NZ_FMYN01000003.1"/>
</dbReference>
<dbReference type="GO" id="GO:0005886">
    <property type="term" value="C:plasma membrane"/>
    <property type="evidence" value="ECO:0007669"/>
    <property type="project" value="TreeGrafter"/>
</dbReference>
<reference evidence="8 10" key="2">
    <citation type="submission" date="2023-12" db="EMBL/GenBank/DDBJ databases">
        <authorList>
            <person name="Easwaran N."/>
            <person name="Lazarus H.P.S."/>
        </authorList>
    </citation>
    <scope>NUCLEOTIDE SEQUENCE [LARGE SCALE GENOMIC DNA]</scope>
    <source>
        <strain evidence="8 10">VIT-2023</strain>
    </source>
</reference>
<proteinExistence type="inferred from homology"/>
<sequence>MKVFIMIGAISMMLSVALGAFGAHALKDMLTERMLANWQTGVLYQMVHSLGILALGGLLLKASIPQWSLAAWLMLAGIVFFSGSLYVMALTNVTKLGAITPIGGVLFIAAWIFVAIGAYKGL</sequence>
<keyword evidence="10" id="KW-1185">Reference proteome</keyword>
<evidence type="ECO:0000256" key="4">
    <source>
        <dbReference type="ARBA" id="ARBA00022989"/>
    </source>
</evidence>
<accession>A0A0V8GF07</accession>
<dbReference type="Pfam" id="PF04241">
    <property type="entry name" value="DUF423"/>
    <property type="match status" value="1"/>
</dbReference>
<dbReference type="PANTHER" id="PTHR43461:SF1">
    <property type="entry name" value="TRANSMEMBRANE PROTEIN 256"/>
    <property type="match status" value="1"/>
</dbReference>
<evidence type="ECO:0000313" key="9">
    <source>
        <dbReference type="Proteomes" id="UP000053797"/>
    </source>
</evidence>
<evidence type="ECO:0000313" key="7">
    <source>
        <dbReference type="EMBL" id="KSU48730.1"/>
    </source>
</evidence>
<dbReference type="Proteomes" id="UP001387110">
    <property type="component" value="Unassembled WGS sequence"/>
</dbReference>
<dbReference type="OrthoDB" id="9802121at2"/>
<evidence type="ECO:0000313" key="10">
    <source>
        <dbReference type="Proteomes" id="UP001387110"/>
    </source>
</evidence>